<evidence type="ECO:0000256" key="5">
    <source>
        <dbReference type="PIRSR" id="PIRSR018169-1"/>
    </source>
</evidence>
<evidence type="ECO:0000256" key="4">
    <source>
        <dbReference type="PIRNR" id="PIRNR018169"/>
    </source>
</evidence>
<comment type="caution">
    <text evidence="6">The sequence shown here is derived from an EMBL/GenBank/DDBJ whole genome shotgun (WGS) entry which is preliminary data.</text>
</comment>
<evidence type="ECO:0000313" key="7">
    <source>
        <dbReference type="Proteomes" id="UP000199727"/>
    </source>
</evidence>
<evidence type="ECO:0000256" key="2">
    <source>
        <dbReference type="ARBA" id="ARBA00022963"/>
    </source>
</evidence>
<dbReference type="PANTHER" id="PTHR10272:SF0">
    <property type="entry name" value="PLATELET-ACTIVATING FACTOR ACETYLHYDROLASE"/>
    <property type="match status" value="1"/>
</dbReference>
<gene>
    <name evidence="6" type="ORF">C361_05059</name>
</gene>
<dbReference type="InterPro" id="IPR029058">
    <property type="entry name" value="AB_hydrolase_fold"/>
</dbReference>
<accession>A0A854Q7V5</accession>
<name>A0A854Q7V5_CRYNE</name>
<sequence length="439" mass="48198">MILPPILAASLPPPPGPHAVGYTFLTHPPLSPFSHSFPTLKSTGKPAFRIEEIGYCLFYPSLPEDKKGKEWVSWVPEPFWGVIRGYERFLGGKGGISWLVKPVGYIAGRLQMPLHLQAPLKPTDKPYPLLIFSHGLAGTRHTYSQFCAALASEGYVVLVVEHRDGSGPAVVLPPEGEGKESRVLYYTGVDDISWAEGEEHPVTHARTLQLDIRTREVYEAYHSFKRLLSHVGDLSIKIEGLEGDGRQSWIDSLKGKVDVDDLRLTGHSFGGGTILHLLQTPPPSTLLPSLPAKQAISLDPWLEPLPAPSDILQTPFSSSMPPTLVINSAGFTEWPEHWEKLVEIMKGKGILITMIGIGHQSFSDFPLLNPRGYSHAHSMIVKVHELSTAFLNKKLLSGAALAGKTPDKGDYEKDEDGVKIKGKAAMKDGDVLLHFADRE</sequence>
<dbReference type="GO" id="GO:0016042">
    <property type="term" value="P:lipid catabolic process"/>
    <property type="evidence" value="ECO:0007669"/>
    <property type="project" value="UniProtKB-KW"/>
</dbReference>
<dbReference type="EC" id="3.1.1.47" evidence="4"/>
<comment type="catalytic activity">
    <reaction evidence="4">
        <text>a 1-O-alkyl-2-acetyl-sn-glycero-3-phosphocholine + H2O = a 1-O-alkyl-sn-glycero-3-phosphocholine + acetate + H(+)</text>
        <dbReference type="Rhea" id="RHEA:17777"/>
        <dbReference type="ChEBI" id="CHEBI:15377"/>
        <dbReference type="ChEBI" id="CHEBI:15378"/>
        <dbReference type="ChEBI" id="CHEBI:30089"/>
        <dbReference type="ChEBI" id="CHEBI:30909"/>
        <dbReference type="ChEBI" id="CHEBI:36707"/>
        <dbReference type="EC" id="3.1.1.47"/>
    </reaction>
</comment>
<keyword evidence="1 4" id="KW-0378">Hydrolase</keyword>
<evidence type="ECO:0000256" key="1">
    <source>
        <dbReference type="ARBA" id="ARBA00022801"/>
    </source>
</evidence>
<feature type="active site" description="Charge relay system" evidence="5">
    <location>
        <position position="359"/>
    </location>
</feature>
<organism evidence="6 7">
    <name type="scientific">Cryptococcus neoformans Tu259-1</name>
    <dbReference type="NCBI Taxonomy" id="1230072"/>
    <lineage>
        <taxon>Eukaryota</taxon>
        <taxon>Fungi</taxon>
        <taxon>Dikarya</taxon>
        <taxon>Basidiomycota</taxon>
        <taxon>Agaricomycotina</taxon>
        <taxon>Tremellomycetes</taxon>
        <taxon>Tremellales</taxon>
        <taxon>Cryptococcaceae</taxon>
        <taxon>Cryptococcus</taxon>
        <taxon>Cryptococcus neoformans species complex</taxon>
    </lineage>
</organism>
<keyword evidence="3 4" id="KW-0443">Lipid metabolism</keyword>
<feature type="active site" description="Nucleophile" evidence="5">
    <location>
        <position position="268"/>
    </location>
</feature>
<dbReference type="Pfam" id="PF03403">
    <property type="entry name" value="PAF-AH_p_II"/>
    <property type="match status" value="1"/>
</dbReference>
<dbReference type="SUPFAM" id="SSF53474">
    <property type="entry name" value="alpha/beta-Hydrolases"/>
    <property type="match status" value="1"/>
</dbReference>
<dbReference type="FunFam" id="3.40.50.1820:FF:000700">
    <property type="entry name" value="Putative phospholipase"/>
    <property type="match status" value="1"/>
</dbReference>
<dbReference type="GO" id="GO:0003847">
    <property type="term" value="F:1-alkyl-2-acetylglycerophosphocholine esterase activity"/>
    <property type="evidence" value="ECO:0007669"/>
    <property type="project" value="UniProtKB-UniRule"/>
</dbReference>
<dbReference type="PANTHER" id="PTHR10272">
    <property type="entry name" value="PLATELET-ACTIVATING FACTOR ACETYLHYDROLASE"/>
    <property type="match status" value="1"/>
</dbReference>
<keyword evidence="2 4" id="KW-0442">Lipid degradation</keyword>
<dbReference type="EMBL" id="AMKT01000067">
    <property type="protein sequence ID" value="OXG16688.1"/>
    <property type="molecule type" value="Genomic_DNA"/>
</dbReference>
<dbReference type="Gene3D" id="3.40.50.1820">
    <property type="entry name" value="alpha/beta hydrolase"/>
    <property type="match status" value="1"/>
</dbReference>
<dbReference type="InterPro" id="IPR016715">
    <property type="entry name" value="PAF_acetylhydro_eukaryote"/>
</dbReference>
<proteinExistence type="inferred from homology"/>
<dbReference type="Proteomes" id="UP000199727">
    <property type="component" value="Unassembled WGS sequence"/>
</dbReference>
<dbReference type="PIRSF" id="PIRSF018169">
    <property type="entry name" value="PAF_acetylhydrolase"/>
    <property type="match status" value="1"/>
</dbReference>
<evidence type="ECO:0000313" key="6">
    <source>
        <dbReference type="EMBL" id="OXG16688.1"/>
    </source>
</evidence>
<dbReference type="OrthoDB" id="2363873at2759"/>
<feature type="active site" description="Charge relay system" evidence="5">
    <location>
        <position position="299"/>
    </location>
</feature>
<comment type="similarity">
    <text evidence="4">Belongs to the serine esterase family.</text>
</comment>
<evidence type="ECO:0000256" key="3">
    <source>
        <dbReference type="ARBA" id="ARBA00023098"/>
    </source>
</evidence>
<dbReference type="AlphaFoldDB" id="A0A854Q7V5"/>
<protein>
    <recommendedName>
        <fullName evidence="4">Putative phospholipase</fullName>
        <ecNumber evidence="4">3.1.1.47</ecNumber>
    </recommendedName>
</protein>
<reference evidence="6 7" key="1">
    <citation type="submission" date="2017-06" db="EMBL/GenBank/DDBJ databases">
        <title>Global population genomics of the pathogenic fungus Cryptococcus neoformans var. grubii.</title>
        <authorList>
            <person name="Cuomo C."/>
            <person name="Litvintseva A."/>
            <person name="Chen Y."/>
            <person name="Young S."/>
            <person name="Zeng Q."/>
            <person name="Chapman S."/>
            <person name="Gujja S."/>
            <person name="Saif S."/>
            <person name="Birren B."/>
        </authorList>
    </citation>
    <scope>NUCLEOTIDE SEQUENCE [LARGE SCALE GENOMIC DNA]</scope>
    <source>
        <strain evidence="6 7">Tu259-1</strain>
    </source>
</reference>